<gene>
    <name evidence="9" type="primary">ulaC</name>
    <name evidence="9" type="ORF">ETEE_2441</name>
</gene>
<evidence type="ECO:0000256" key="3">
    <source>
        <dbReference type="ARBA" id="ARBA00022490"/>
    </source>
</evidence>
<dbReference type="InterPro" id="IPR051471">
    <property type="entry name" value="Bacterial_PTS_sugar_comp"/>
</dbReference>
<dbReference type="Gene3D" id="3.40.50.510">
    <property type="entry name" value="Phosphotransferase system, mannose-type IIA component"/>
    <property type="match status" value="1"/>
</dbReference>
<keyword evidence="7" id="KW-0418">Kinase</keyword>
<dbReference type="SUPFAM" id="SSF53062">
    <property type="entry name" value="PTS system fructose IIA component-like"/>
    <property type="match status" value="1"/>
</dbReference>
<dbReference type="CDD" id="cd00006">
    <property type="entry name" value="PTS_IIA_man"/>
    <property type="match status" value="1"/>
</dbReference>
<evidence type="ECO:0000256" key="6">
    <source>
        <dbReference type="ARBA" id="ARBA00022683"/>
    </source>
</evidence>
<accession>A0A076LQC2</accession>
<keyword evidence="5" id="KW-0808">Transferase</keyword>
<dbReference type="KEGG" id="ete:ETEE_2441"/>
<dbReference type="GO" id="GO:0005737">
    <property type="term" value="C:cytoplasm"/>
    <property type="evidence" value="ECO:0007669"/>
    <property type="project" value="UniProtKB-SubCell"/>
</dbReference>
<feature type="domain" description="PTS EIIA type-4" evidence="8">
    <location>
        <begin position="1"/>
        <end position="137"/>
    </location>
</feature>
<dbReference type="GO" id="GO:0009401">
    <property type="term" value="P:phosphoenolpyruvate-dependent sugar phosphotransferase system"/>
    <property type="evidence" value="ECO:0007669"/>
    <property type="project" value="UniProtKB-KW"/>
</dbReference>
<dbReference type="InterPro" id="IPR004701">
    <property type="entry name" value="PTS_EIIA_man-typ"/>
</dbReference>
<dbReference type="GO" id="GO:0016020">
    <property type="term" value="C:membrane"/>
    <property type="evidence" value="ECO:0007669"/>
    <property type="project" value="InterPro"/>
</dbReference>
<evidence type="ECO:0000256" key="2">
    <source>
        <dbReference type="ARBA" id="ARBA00022448"/>
    </source>
</evidence>
<name>A0A076LQC2_9GAMM</name>
<evidence type="ECO:0000313" key="9">
    <source>
        <dbReference type="EMBL" id="AIJ08882.1"/>
    </source>
</evidence>
<dbReference type="GeneID" id="33940023"/>
<dbReference type="InterPro" id="IPR036662">
    <property type="entry name" value="PTS_EIIA_man-typ_sf"/>
</dbReference>
<organism evidence="9 10">
    <name type="scientific">Edwardsiella anguillarum ET080813</name>
    <dbReference type="NCBI Taxonomy" id="667120"/>
    <lineage>
        <taxon>Bacteria</taxon>
        <taxon>Pseudomonadati</taxon>
        <taxon>Pseudomonadota</taxon>
        <taxon>Gammaproteobacteria</taxon>
        <taxon>Enterobacterales</taxon>
        <taxon>Hafniaceae</taxon>
        <taxon>Edwardsiella</taxon>
    </lineage>
</organism>
<evidence type="ECO:0000256" key="4">
    <source>
        <dbReference type="ARBA" id="ARBA00022597"/>
    </source>
</evidence>
<dbReference type="PANTHER" id="PTHR33799:SF1">
    <property type="entry name" value="PTS SYSTEM MANNOSE-SPECIFIC EIIAB COMPONENT-RELATED"/>
    <property type="match status" value="1"/>
</dbReference>
<dbReference type="InterPro" id="IPR033887">
    <property type="entry name" value="PTS_IIA_man"/>
</dbReference>
<keyword evidence="3" id="KW-0963">Cytoplasm</keyword>
<proteinExistence type="predicted"/>
<dbReference type="AlphaFoldDB" id="A0A076LQC2"/>
<dbReference type="RefSeq" id="WP_034163171.1">
    <property type="nucleotide sequence ID" value="NZ_CP006664.1"/>
</dbReference>
<reference evidence="9 10" key="1">
    <citation type="journal article" date="2012" name="PLoS ONE">
        <title>Edwardsiella comparative phylogenomics reveal the new intra/inter-species taxonomic relationships, virulence evolution and niche adaptation mechanisms.</title>
        <authorList>
            <person name="Yang M."/>
            <person name="Lv Y."/>
            <person name="Xiao J."/>
            <person name="Wu H."/>
            <person name="Zheng H."/>
            <person name="Liu Q."/>
            <person name="Zhang Y."/>
            <person name="Wang Q."/>
        </authorList>
    </citation>
    <scope>NUCLEOTIDE SEQUENCE [LARGE SCALE GENOMIC DNA]</scope>
    <source>
        <strain evidence="10">080813</strain>
    </source>
</reference>
<dbReference type="EMBL" id="CP006664">
    <property type="protein sequence ID" value="AIJ08882.1"/>
    <property type="molecule type" value="Genomic_DNA"/>
</dbReference>
<evidence type="ECO:0000256" key="7">
    <source>
        <dbReference type="ARBA" id="ARBA00022777"/>
    </source>
</evidence>
<keyword evidence="2" id="KW-0813">Transport</keyword>
<dbReference type="Pfam" id="PF03610">
    <property type="entry name" value="EIIA-man"/>
    <property type="match status" value="1"/>
</dbReference>
<evidence type="ECO:0000256" key="5">
    <source>
        <dbReference type="ARBA" id="ARBA00022679"/>
    </source>
</evidence>
<keyword evidence="6" id="KW-0598">Phosphotransferase system</keyword>
<dbReference type="PROSITE" id="PS51096">
    <property type="entry name" value="PTS_EIIA_TYPE_4"/>
    <property type="match status" value="1"/>
</dbReference>
<dbReference type="PANTHER" id="PTHR33799">
    <property type="entry name" value="PTS PERMEASE-RELATED-RELATED"/>
    <property type="match status" value="1"/>
</dbReference>
<dbReference type="GO" id="GO:0016301">
    <property type="term" value="F:kinase activity"/>
    <property type="evidence" value="ECO:0007669"/>
    <property type="project" value="UniProtKB-KW"/>
</dbReference>
<keyword evidence="4" id="KW-0762">Sugar transport</keyword>
<evidence type="ECO:0000256" key="1">
    <source>
        <dbReference type="ARBA" id="ARBA00004496"/>
    </source>
</evidence>
<dbReference type="Proteomes" id="UP000028681">
    <property type="component" value="Chromosome"/>
</dbReference>
<evidence type="ECO:0000259" key="8">
    <source>
        <dbReference type="PROSITE" id="PS51096"/>
    </source>
</evidence>
<dbReference type="HOGENOM" id="CLU_123235_1_0_6"/>
<comment type="subcellular location">
    <subcellularLocation>
        <location evidence="1">Cytoplasm</location>
    </subcellularLocation>
</comment>
<protein>
    <submittedName>
        <fullName evidence="9">Putative PTS system IIA component yadI</fullName>
    </submittedName>
</protein>
<evidence type="ECO:0000313" key="10">
    <source>
        <dbReference type="Proteomes" id="UP000028681"/>
    </source>
</evidence>
<sequence length="146" mass="15472">MLGIVFAGHSGFSSGMLKALTHLQGARPPQCVGVEYSDGVSANMLSRMMCDALHQVDSGDGVVIVTDILGAPPFRAAALMCHKHPHCEVVVGVSLSALAALWPQRTQSDAAGFREALLAQTQRHATSLWHEQRRQAALFTPPSSGA</sequence>